<proteinExistence type="predicted"/>
<gene>
    <name evidence="2" type="ORF">PHMEG_0008939</name>
</gene>
<dbReference type="OrthoDB" id="125095at2759"/>
<evidence type="ECO:0000256" key="1">
    <source>
        <dbReference type="SAM" id="MobiDB-lite"/>
    </source>
</evidence>
<reference evidence="3" key="1">
    <citation type="submission" date="2017-03" db="EMBL/GenBank/DDBJ databases">
        <title>Phytopthora megakarya and P. palmivora, two closely related causual agents of cacao black pod achieved similar genome size and gene model numbers by different mechanisms.</title>
        <authorList>
            <person name="Ali S."/>
            <person name="Shao J."/>
            <person name="Larry D.J."/>
            <person name="Kronmiller B."/>
            <person name="Shen D."/>
            <person name="Strem M.D."/>
            <person name="Melnick R.L."/>
            <person name="Guiltinan M.J."/>
            <person name="Tyler B.M."/>
            <person name="Meinhardt L.W."/>
            <person name="Bailey B.A."/>
        </authorList>
    </citation>
    <scope>NUCLEOTIDE SEQUENCE [LARGE SCALE GENOMIC DNA]</scope>
    <source>
        <strain evidence="3">zdho120</strain>
    </source>
</reference>
<accession>A0A225WHE1</accession>
<dbReference type="AlphaFoldDB" id="A0A225WHE1"/>
<comment type="caution">
    <text evidence="2">The sequence shown here is derived from an EMBL/GenBank/DDBJ whole genome shotgun (WGS) entry which is preliminary data.</text>
</comment>
<dbReference type="Proteomes" id="UP000198211">
    <property type="component" value="Unassembled WGS sequence"/>
</dbReference>
<evidence type="ECO:0008006" key="4">
    <source>
        <dbReference type="Google" id="ProtNLM"/>
    </source>
</evidence>
<feature type="region of interest" description="Disordered" evidence="1">
    <location>
        <begin position="428"/>
        <end position="452"/>
    </location>
</feature>
<feature type="region of interest" description="Disordered" evidence="1">
    <location>
        <begin position="58"/>
        <end position="78"/>
    </location>
</feature>
<organism evidence="2 3">
    <name type="scientific">Phytophthora megakarya</name>
    <dbReference type="NCBI Taxonomy" id="4795"/>
    <lineage>
        <taxon>Eukaryota</taxon>
        <taxon>Sar</taxon>
        <taxon>Stramenopiles</taxon>
        <taxon>Oomycota</taxon>
        <taxon>Peronosporomycetes</taxon>
        <taxon>Peronosporales</taxon>
        <taxon>Peronosporaceae</taxon>
        <taxon>Phytophthora</taxon>
    </lineage>
</organism>
<keyword evidence="3" id="KW-1185">Reference proteome</keyword>
<evidence type="ECO:0000313" key="3">
    <source>
        <dbReference type="Proteomes" id="UP000198211"/>
    </source>
</evidence>
<evidence type="ECO:0000313" key="2">
    <source>
        <dbReference type="EMBL" id="OWZ17161.1"/>
    </source>
</evidence>
<sequence>MARRFGLAEVEMPTLQQVQWFVGNYMKNRMHRNEDYDDILDQISQLEFRPDVSETQPFSFGWQRDRQGRPEVGNGSDENPFLVGSTTKCLLRNATRDPTSFVFHTDGTIKLNQVGYPVIICDVSDRARSFHLVTMFISSQRLGALCVRALAVLRKIYIAVTSQQLIVKYVMADAEAAQLNAVSQGFGMDSNLTYLMCFYHVMAKVHERLKGFPNFSDLQFAASKEVYNELVVSVLAKWSRDTQFLTLQNYFTSVWMNMLSHTKLLTTNNPVKQCNRLIKREYTRWTKHKIGTLIGLLAECLEVSQTTQQLRARVNDFRRRDLLQDVSPSRSSIEFLLVSPNPDKFCVLSHGCHRVFLPELGRSREVAPSRLKWELTMTEWGYQFNPMVDVSKLSCGCKYHFKVGICIHVHLALEIKYYSGLDGKRPLVNRSAPRKRSQPAKTRTLLDKAAASPSPDAGRLIKRLLDAIPHARIAKIRPIEAALQGNDAGKEEWVLPTGVDLNGVGVNGKTLFLTSWEPTLEPTENLPPNEIKKYRQRKRRIVKGYMRLWRDKNRDDSMAPRVTLRLFLIPFAPQSIMTDADKAQHRACKGELPTAKIQMCLFHVCQHAGKASKTLSTQKRELIFRGLNDLHFCRTQVEFETKKSIITSEWPIVGQPSRRFRAASKNLIRQWFDNPRFFRLAIIPYSSRLPNYKQPRRAIPSNY</sequence>
<name>A0A225WHE1_9STRA</name>
<dbReference type="EMBL" id="NBNE01000802">
    <property type="protein sequence ID" value="OWZ17161.1"/>
    <property type="molecule type" value="Genomic_DNA"/>
</dbReference>
<protein>
    <recommendedName>
        <fullName evidence="4">SWIM-type domain-containing protein</fullName>
    </recommendedName>
</protein>